<feature type="region of interest" description="Disordered" evidence="1">
    <location>
        <begin position="26"/>
        <end position="54"/>
    </location>
</feature>
<protein>
    <submittedName>
        <fullName evidence="2">Uncharacterized protein</fullName>
    </submittedName>
</protein>
<organism evidence="2">
    <name type="scientific">Arundo donax</name>
    <name type="common">Giant reed</name>
    <name type="synonym">Donax arundinaceus</name>
    <dbReference type="NCBI Taxonomy" id="35708"/>
    <lineage>
        <taxon>Eukaryota</taxon>
        <taxon>Viridiplantae</taxon>
        <taxon>Streptophyta</taxon>
        <taxon>Embryophyta</taxon>
        <taxon>Tracheophyta</taxon>
        <taxon>Spermatophyta</taxon>
        <taxon>Magnoliopsida</taxon>
        <taxon>Liliopsida</taxon>
        <taxon>Poales</taxon>
        <taxon>Poaceae</taxon>
        <taxon>PACMAD clade</taxon>
        <taxon>Arundinoideae</taxon>
        <taxon>Arundineae</taxon>
        <taxon>Arundo</taxon>
    </lineage>
</organism>
<accession>A0A0A8Z593</accession>
<reference evidence="2" key="2">
    <citation type="journal article" date="2015" name="Data Brief">
        <title>Shoot transcriptome of the giant reed, Arundo donax.</title>
        <authorList>
            <person name="Barrero R.A."/>
            <person name="Guerrero F.D."/>
            <person name="Moolhuijzen P."/>
            <person name="Goolsby J.A."/>
            <person name="Tidwell J."/>
            <person name="Bellgard S.E."/>
            <person name="Bellgard M.I."/>
        </authorList>
    </citation>
    <scope>NUCLEOTIDE SEQUENCE</scope>
    <source>
        <tissue evidence="2">Shoot tissue taken approximately 20 cm above the soil surface</tissue>
    </source>
</reference>
<proteinExistence type="predicted"/>
<name>A0A0A8Z593_ARUDO</name>
<evidence type="ECO:0000256" key="1">
    <source>
        <dbReference type="SAM" id="MobiDB-lite"/>
    </source>
</evidence>
<sequence length="54" mass="5429">MKAEILGTCGGLPSAAKTMGGIFARSLSSPASTSTSQELNKSDRIITGNSGSLK</sequence>
<reference evidence="2" key="1">
    <citation type="submission" date="2014-09" db="EMBL/GenBank/DDBJ databases">
        <authorList>
            <person name="Magalhaes I.L.F."/>
            <person name="Oliveira U."/>
            <person name="Santos F.R."/>
            <person name="Vidigal T.H.D.A."/>
            <person name="Brescovit A.D."/>
            <person name="Santos A.J."/>
        </authorList>
    </citation>
    <scope>NUCLEOTIDE SEQUENCE</scope>
    <source>
        <tissue evidence="2">Shoot tissue taken approximately 20 cm above the soil surface</tissue>
    </source>
</reference>
<evidence type="ECO:0000313" key="2">
    <source>
        <dbReference type="EMBL" id="JAD34569.1"/>
    </source>
</evidence>
<dbReference type="EMBL" id="GBRH01263326">
    <property type="protein sequence ID" value="JAD34569.1"/>
    <property type="molecule type" value="Transcribed_RNA"/>
</dbReference>
<dbReference type="AlphaFoldDB" id="A0A0A8Z593"/>
<feature type="compositionally biased region" description="Low complexity" evidence="1">
    <location>
        <begin position="26"/>
        <end position="36"/>
    </location>
</feature>